<reference evidence="4" key="1">
    <citation type="journal article" date="2014" name="Proc. Natl. Acad. Sci. U.S.A.">
        <title>Extensive sampling of basidiomycete genomes demonstrates inadequacy of the white-rot/brown-rot paradigm for wood decay fungi.</title>
        <authorList>
            <person name="Riley R."/>
            <person name="Salamov A.A."/>
            <person name="Brown D.W."/>
            <person name="Nagy L.G."/>
            <person name="Floudas D."/>
            <person name="Held B.W."/>
            <person name="Levasseur A."/>
            <person name="Lombard V."/>
            <person name="Morin E."/>
            <person name="Otillar R."/>
            <person name="Lindquist E.A."/>
            <person name="Sun H."/>
            <person name="LaButti K.M."/>
            <person name="Schmutz J."/>
            <person name="Jabbour D."/>
            <person name="Luo H."/>
            <person name="Baker S.E."/>
            <person name="Pisabarro A.G."/>
            <person name="Walton J.D."/>
            <person name="Blanchette R.A."/>
            <person name="Henrissat B."/>
            <person name="Martin F."/>
            <person name="Cullen D."/>
            <person name="Hibbett D.S."/>
            <person name="Grigoriev I.V."/>
        </authorList>
    </citation>
    <scope>NUCLEOTIDE SEQUENCE [LARGE SCALE GENOMIC DNA]</scope>
    <source>
        <strain evidence="4">PC15</strain>
    </source>
</reference>
<evidence type="ECO:0000259" key="2">
    <source>
        <dbReference type="Pfam" id="PF14033"/>
    </source>
</evidence>
<dbReference type="STRING" id="1137138.A0A067NIG7"/>
<dbReference type="OrthoDB" id="415532at2759"/>
<feature type="compositionally biased region" description="Acidic residues" evidence="1">
    <location>
        <begin position="443"/>
        <end position="462"/>
    </location>
</feature>
<dbReference type="InParanoid" id="A0A067NIG7"/>
<evidence type="ECO:0000313" key="3">
    <source>
        <dbReference type="EMBL" id="KDQ26775.1"/>
    </source>
</evidence>
<dbReference type="PANTHER" id="PTHR33119">
    <property type="entry name" value="IFI3P"/>
    <property type="match status" value="1"/>
</dbReference>
<dbReference type="HOGENOM" id="CLU_012066_2_0_1"/>
<sequence>MVRPFSLLDDVDEDIAKFCDAIRQKPGWPFKLLDESKGLAVKWAMEAQLLDDEQGINDVKLPVVQALRDLKAEASRIVALDYASQLLQPSVRAVEGQREIPFGKIDRDVANTVKFARRSKYFVTQPVELKEKLGVFVTDDLVPKSLHSELVHELDLIARTEPKDIHPGSGGKVQDLIHPSLYPYVGDISPVNPGVLLPPLKDGHFVTQQSALYNFTFSSRFSWIPSIFRISDDGTDVRIESYINGLGPRERYPHLYRVIEKVFLAVLPQLERTIEWKFEYEETASEKRWMERSEARQSTTREAWLALLKSQAKDKKAEEETEAKRRAKFTEQQIRELEHASEFYSLDDSVAAVPEKYRGRDLKVIVKAANYVLQPGKEYTGTWHMEGMPHEQIVASAIYYYEADSSINDQGLSFRRRRAETDFPNTEDYRHENFEVHFREEGDKDEEEEEDYDRDYEQDYPSDWEHTDYNASGTPVPRYTTDLATFIELGTVRATGVSSRSSQPTGRIITFPNWIQHKVAGISHSSTDSSASPAVRKILCFFLVDENQSDRPGLDLVFYHGYVTRGLKDMNVLTSADVPWQARDCNIKTLHSLLTLSFKHRIGKEIPGELRNYIVQMATEGTISREEAEKRRRDLMEDRKIKPQNHQENRFWRDGGYSLCEH</sequence>
<protein>
    <recommendedName>
        <fullName evidence="2">DUF4246 domain-containing protein</fullName>
    </recommendedName>
</protein>
<proteinExistence type="predicted"/>
<name>A0A067NIG7_PLEO1</name>
<evidence type="ECO:0000256" key="1">
    <source>
        <dbReference type="SAM" id="MobiDB-lite"/>
    </source>
</evidence>
<dbReference type="InterPro" id="IPR049192">
    <property type="entry name" value="DUF4246_C"/>
</dbReference>
<feature type="compositionally biased region" description="Basic and acidic residues" evidence="1">
    <location>
        <begin position="433"/>
        <end position="442"/>
    </location>
</feature>
<dbReference type="AlphaFoldDB" id="A0A067NIG7"/>
<evidence type="ECO:0000313" key="4">
    <source>
        <dbReference type="Proteomes" id="UP000027073"/>
    </source>
</evidence>
<dbReference type="EMBL" id="KL198009">
    <property type="protein sequence ID" value="KDQ26775.1"/>
    <property type="molecule type" value="Genomic_DNA"/>
</dbReference>
<dbReference type="InterPro" id="IPR025340">
    <property type="entry name" value="DUF4246"/>
</dbReference>
<dbReference type="PANTHER" id="PTHR33119:SF1">
    <property type="entry name" value="FE2OG DIOXYGENASE DOMAIN-CONTAINING PROTEIN"/>
    <property type="match status" value="1"/>
</dbReference>
<organism evidence="3 4">
    <name type="scientific">Pleurotus ostreatus (strain PC15)</name>
    <name type="common">Oyster mushroom</name>
    <dbReference type="NCBI Taxonomy" id="1137138"/>
    <lineage>
        <taxon>Eukaryota</taxon>
        <taxon>Fungi</taxon>
        <taxon>Dikarya</taxon>
        <taxon>Basidiomycota</taxon>
        <taxon>Agaricomycotina</taxon>
        <taxon>Agaricomycetes</taxon>
        <taxon>Agaricomycetidae</taxon>
        <taxon>Agaricales</taxon>
        <taxon>Pleurotineae</taxon>
        <taxon>Pleurotaceae</taxon>
        <taxon>Pleurotus</taxon>
    </lineage>
</organism>
<gene>
    <name evidence="3" type="ORF">PLEOSDRAFT_159309</name>
</gene>
<dbReference type="VEuPathDB" id="FungiDB:PLEOSDRAFT_159309"/>
<feature type="region of interest" description="Disordered" evidence="1">
    <location>
        <begin position="433"/>
        <end position="475"/>
    </location>
</feature>
<dbReference type="Pfam" id="PF14033">
    <property type="entry name" value="DUF4246"/>
    <property type="match status" value="1"/>
</dbReference>
<accession>A0A067NIG7</accession>
<feature type="domain" description="DUF4246" evidence="2">
    <location>
        <begin position="131"/>
        <end position="546"/>
    </location>
</feature>
<dbReference type="Proteomes" id="UP000027073">
    <property type="component" value="Unassembled WGS sequence"/>
</dbReference>